<reference evidence="8 9" key="1">
    <citation type="submission" date="2018-06" db="EMBL/GenBank/DDBJ databases">
        <title>Chryseolinea flavus sp. nov., a member of the phylum Bacteroidetes isolated from soil.</title>
        <authorList>
            <person name="Li Y."/>
            <person name="Wang J."/>
        </authorList>
    </citation>
    <scope>NUCLEOTIDE SEQUENCE [LARGE SCALE GENOMIC DNA]</scope>
    <source>
        <strain evidence="8 9">SDU1-6</strain>
    </source>
</reference>
<keyword evidence="3" id="KW-0732">Signal</keyword>
<dbReference type="EMBL" id="QMFY01000005">
    <property type="protein sequence ID" value="RAW00881.1"/>
    <property type="molecule type" value="Genomic_DNA"/>
</dbReference>
<dbReference type="AlphaFoldDB" id="A0A364Y4B4"/>
<dbReference type="CDD" id="cd08977">
    <property type="entry name" value="SusD"/>
    <property type="match status" value="1"/>
</dbReference>
<feature type="domain" description="SusD-like N-terminal" evidence="7">
    <location>
        <begin position="55"/>
        <end position="220"/>
    </location>
</feature>
<accession>A0A364Y4B4</accession>
<evidence type="ECO:0000256" key="3">
    <source>
        <dbReference type="ARBA" id="ARBA00022729"/>
    </source>
</evidence>
<evidence type="ECO:0000256" key="4">
    <source>
        <dbReference type="ARBA" id="ARBA00023136"/>
    </source>
</evidence>
<keyword evidence="4" id="KW-0472">Membrane</keyword>
<sequence length="464" mass="52737">MKKHIKYLVLSTMICFSSCDILDEDPASFISPENFYKTKGDAISAVTSCYAVNRTNGDTNRNYVILGDITTDDMFPLPNNNDRVQLDNYQHTSQNVILREAWQNYYRGITRCNVAITRIPPIPSVDEELKARLVGEAKFLRAFYYFNLVRLFGKVPVVLTEVNTLDDIVYPERSSVDDVYTQILKDFTDAEAVLPLSYTNADRGRATKGAAKAYLSLVYLTRHQYKLAADKAKEVMAAEFGYGLWADYKDVFDVNNEYGKESIWDAQFVSGPSGQGSNLIAFFAQENNKVAGRGFGSFQPTPELYAAFDPTDKRLPYFFTKGTDNKWYCNKWVDVDATAAYQSDNNYPYMRYAEVLLNFAEAANEDTGPTQEIYDAVNAIRTRAGLAPLENLTQDELREAILSERRLELCFEGHRWYDLVRTGRLVTTMTAAGKDKVRDFHNVFPVPQIEIDLNNKLNPQNDGY</sequence>
<feature type="domain" description="RagB/SusD" evidence="6">
    <location>
        <begin position="321"/>
        <end position="464"/>
    </location>
</feature>
<gene>
    <name evidence="8" type="ORF">DQQ10_11605</name>
</gene>
<proteinExistence type="inferred from homology"/>
<dbReference type="RefSeq" id="WP_112747037.1">
    <property type="nucleotide sequence ID" value="NZ_QMFY01000005.1"/>
</dbReference>
<comment type="similarity">
    <text evidence="2">Belongs to the SusD family.</text>
</comment>
<dbReference type="GO" id="GO:0009279">
    <property type="term" value="C:cell outer membrane"/>
    <property type="evidence" value="ECO:0007669"/>
    <property type="project" value="UniProtKB-SubCell"/>
</dbReference>
<dbReference type="InterPro" id="IPR033985">
    <property type="entry name" value="SusD-like_N"/>
</dbReference>
<evidence type="ECO:0000259" key="6">
    <source>
        <dbReference type="Pfam" id="PF07980"/>
    </source>
</evidence>
<name>A0A364Y4B4_9BACT</name>
<protein>
    <submittedName>
        <fullName evidence="8">RagB/SusD family nutrient uptake outer membrane protein</fullName>
    </submittedName>
</protein>
<dbReference type="Pfam" id="PF14322">
    <property type="entry name" value="SusD-like_3"/>
    <property type="match status" value="1"/>
</dbReference>
<evidence type="ECO:0000313" key="9">
    <source>
        <dbReference type="Proteomes" id="UP000251889"/>
    </source>
</evidence>
<evidence type="ECO:0000313" key="8">
    <source>
        <dbReference type="EMBL" id="RAW00881.1"/>
    </source>
</evidence>
<dbReference type="OrthoDB" id="691907at2"/>
<organism evidence="8 9">
    <name type="scientific">Pseudochryseolinea flava</name>
    <dbReference type="NCBI Taxonomy" id="2059302"/>
    <lineage>
        <taxon>Bacteria</taxon>
        <taxon>Pseudomonadati</taxon>
        <taxon>Bacteroidota</taxon>
        <taxon>Cytophagia</taxon>
        <taxon>Cytophagales</taxon>
        <taxon>Fulvivirgaceae</taxon>
        <taxon>Pseudochryseolinea</taxon>
    </lineage>
</organism>
<evidence type="ECO:0000259" key="7">
    <source>
        <dbReference type="Pfam" id="PF14322"/>
    </source>
</evidence>
<keyword evidence="9" id="KW-1185">Reference proteome</keyword>
<evidence type="ECO:0000256" key="1">
    <source>
        <dbReference type="ARBA" id="ARBA00004442"/>
    </source>
</evidence>
<dbReference type="InterPro" id="IPR012944">
    <property type="entry name" value="SusD_RagB_dom"/>
</dbReference>
<dbReference type="SUPFAM" id="SSF48452">
    <property type="entry name" value="TPR-like"/>
    <property type="match status" value="1"/>
</dbReference>
<comment type="subcellular location">
    <subcellularLocation>
        <location evidence="1">Cell outer membrane</location>
    </subcellularLocation>
</comment>
<evidence type="ECO:0000256" key="2">
    <source>
        <dbReference type="ARBA" id="ARBA00006275"/>
    </source>
</evidence>
<evidence type="ECO:0000256" key="5">
    <source>
        <dbReference type="ARBA" id="ARBA00023237"/>
    </source>
</evidence>
<keyword evidence="5" id="KW-0998">Cell outer membrane</keyword>
<dbReference type="Proteomes" id="UP000251889">
    <property type="component" value="Unassembled WGS sequence"/>
</dbReference>
<comment type="caution">
    <text evidence="8">The sequence shown here is derived from an EMBL/GenBank/DDBJ whole genome shotgun (WGS) entry which is preliminary data.</text>
</comment>
<dbReference type="InterPro" id="IPR011990">
    <property type="entry name" value="TPR-like_helical_dom_sf"/>
</dbReference>
<dbReference type="Gene3D" id="1.25.40.390">
    <property type="match status" value="1"/>
</dbReference>
<dbReference type="Pfam" id="PF07980">
    <property type="entry name" value="SusD_RagB"/>
    <property type="match status" value="1"/>
</dbReference>